<feature type="transmembrane region" description="Helical" evidence="1">
    <location>
        <begin position="74"/>
        <end position="93"/>
    </location>
</feature>
<dbReference type="PANTHER" id="PTHR12189:SF3">
    <property type="entry name" value="MRNA (GUANINE-N(7))-METHYLTRANSFERASE"/>
    <property type="match status" value="1"/>
</dbReference>
<evidence type="ECO:0000313" key="3">
    <source>
        <dbReference type="Proteomes" id="UP000323506"/>
    </source>
</evidence>
<accession>A0A5D2A1S7</accession>
<dbReference type="Gene3D" id="3.40.50.150">
    <property type="entry name" value="Vaccinia Virus protein VP39"/>
    <property type="match status" value="1"/>
</dbReference>
<dbReference type="GO" id="GO:0005634">
    <property type="term" value="C:nucleus"/>
    <property type="evidence" value="ECO:0007669"/>
    <property type="project" value="TreeGrafter"/>
</dbReference>
<dbReference type="GO" id="GO:0004482">
    <property type="term" value="F:mRNA 5'-cap (guanine-N7-)-methyltransferase activity"/>
    <property type="evidence" value="ECO:0007669"/>
    <property type="project" value="InterPro"/>
</dbReference>
<reference evidence="2 3" key="1">
    <citation type="submission" date="2019-06" db="EMBL/GenBank/DDBJ databases">
        <title>WGS assembly of Gossypium darwinii.</title>
        <authorList>
            <person name="Chen Z.J."/>
            <person name="Sreedasyam A."/>
            <person name="Ando A."/>
            <person name="Song Q."/>
            <person name="De L."/>
            <person name="Hulse-Kemp A."/>
            <person name="Ding M."/>
            <person name="Ye W."/>
            <person name="Kirkbride R."/>
            <person name="Jenkins J."/>
            <person name="Plott C."/>
            <person name="Lovell J."/>
            <person name="Lin Y.-M."/>
            <person name="Vaughn R."/>
            <person name="Liu B."/>
            <person name="Li W."/>
            <person name="Simpson S."/>
            <person name="Scheffler B."/>
            <person name="Saski C."/>
            <person name="Grover C."/>
            <person name="Hu G."/>
            <person name="Conover J."/>
            <person name="Carlson J."/>
            <person name="Shu S."/>
            <person name="Boston L."/>
            <person name="Williams M."/>
            <person name="Peterson D."/>
            <person name="Mcgee K."/>
            <person name="Jones D."/>
            <person name="Wendel J."/>
            <person name="Stelly D."/>
            <person name="Grimwood J."/>
            <person name="Schmutz J."/>
        </authorList>
    </citation>
    <scope>NUCLEOTIDE SEQUENCE [LARGE SCALE GENOMIC DNA]</scope>
    <source>
        <strain evidence="2">1808015.09</strain>
    </source>
</reference>
<keyword evidence="1" id="KW-0812">Transmembrane</keyword>
<dbReference type="InterPro" id="IPR039753">
    <property type="entry name" value="RG7MT1"/>
</dbReference>
<dbReference type="InterPro" id="IPR029063">
    <property type="entry name" value="SAM-dependent_MTases_sf"/>
</dbReference>
<keyword evidence="1" id="KW-1133">Transmembrane helix</keyword>
<evidence type="ECO:0000256" key="1">
    <source>
        <dbReference type="SAM" id="Phobius"/>
    </source>
</evidence>
<evidence type="ECO:0000313" key="2">
    <source>
        <dbReference type="EMBL" id="TYG37492.1"/>
    </source>
</evidence>
<keyword evidence="3" id="KW-1185">Reference proteome</keyword>
<gene>
    <name evidence="2" type="ORF">ES288_D13G145700v1</name>
</gene>
<dbReference type="EMBL" id="CM017713">
    <property type="protein sequence ID" value="TYG37492.1"/>
    <property type="molecule type" value="Genomic_DNA"/>
</dbReference>
<dbReference type="Proteomes" id="UP000323506">
    <property type="component" value="Chromosome D13"/>
</dbReference>
<organism evidence="2 3">
    <name type="scientific">Gossypium darwinii</name>
    <name type="common">Darwin's cotton</name>
    <name type="synonym">Gossypium barbadense var. darwinii</name>
    <dbReference type="NCBI Taxonomy" id="34276"/>
    <lineage>
        <taxon>Eukaryota</taxon>
        <taxon>Viridiplantae</taxon>
        <taxon>Streptophyta</taxon>
        <taxon>Embryophyta</taxon>
        <taxon>Tracheophyta</taxon>
        <taxon>Spermatophyta</taxon>
        <taxon>Magnoliopsida</taxon>
        <taxon>eudicotyledons</taxon>
        <taxon>Gunneridae</taxon>
        <taxon>Pentapetalae</taxon>
        <taxon>rosids</taxon>
        <taxon>malvids</taxon>
        <taxon>Malvales</taxon>
        <taxon>Malvaceae</taxon>
        <taxon>Malvoideae</taxon>
        <taxon>Gossypium</taxon>
    </lineage>
</organism>
<keyword evidence="1" id="KW-0472">Membrane</keyword>
<protein>
    <submittedName>
        <fullName evidence="2">Uncharacterized protein</fullName>
    </submittedName>
</protein>
<dbReference type="AlphaFoldDB" id="A0A5D2A1S7"/>
<sequence>MRRFKFCHSVSVKRRTFRLILSVACSICRFEIEDNARRFLSNVSFLLKPGDYFFGITPDSSTIWYEKVIGKYRCFWICVFSFFFFLLVTTAPVSGR</sequence>
<dbReference type="PANTHER" id="PTHR12189">
    <property type="entry name" value="MRNA GUANINE-7- METHYLTRANSFERASE"/>
    <property type="match status" value="1"/>
</dbReference>
<name>A0A5D2A1S7_GOSDA</name>
<proteinExistence type="predicted"/>